<feature type="compositionally biased region" description="Gly residues" evidence="1">
    <location>
        <begin position="45"/>
        <end position="60"/>
    </location>
</feature>
<feature type="compositionally biased region" description="Gly residues" evidence="1">
    <location>
        <begin position="374"/>
        <end position="401"/>
    </location>
</feature>
<feature type="compositionally biased region" description="Low complexity" evidence="1">
    <location>
        <begin position="272"/>
        <end position="290"/>
    </location>
</feature>
<sequence length="768" mass="77050">DRHRHHRSDHADHPDHSDRAGRGASLRRGARAGGTRRRGDRGAGRAAGGGGDRGGAGGVGVRRAAARAAAGAVRGDVGGGVFRLPWPGERRRDGGVGRGRGTGGALEKGGEAAGGGDRTGSGASAGRSGRRGGADREPRRVLAGRGGQRLRQRLCGGQRRRGAAHRRGGGARRGLRAGGAAGGAGDGGALAAEHPQGVPRRSPAQLVPRRLPRPHPAGGGLPGPGRHLHRRHRPPRHPLPLVLRAVPPGGGAGRAGGAGAVAGRALRRGGDAARLPAGRARPAAPALQGGRRLRGRDRPAPEVPLAEEHRRARHRLPAGADHPRPGDQGGTAPRGGDDPEVLAAGRGPPAGGGAEPNAVRAGRGRAGADDDAGGAAGAVGGAGGADGRLVAGGAGLAGGGLADLPALGAEGPAVRRALGGDARLEHGRLRADLRRTGRQLRCLVLRERGRGGGTPDRRRAAGAGDCRGQRRAAGRQDRREAGAGDADLPDDADPALGRDDAVLDQGPGADAAEVRAVWGGPGALGGRRPAVALLPADRQDPGAVRLFPGGADAPRRLRVREAAGGDHLLAEGERAGLRRRAGGGAGAGAAGHRRKEPGDARRRAGTGGPRRRDWLAEVRDAGPGQQQGGRLRPRRGALLRGPRRPLYPVRARPRLPHPGARGGDGRGDRGRLGRARLWGAAARGTGAAAGDRGAAGGDPAGGGGGAAAPDRQLRLRPGEALQRLLPRLPGAARRRADADGAAGADRGGAADAGERAGSARDRGAAGDV</sequence>
<feature type="region of interest" description="Disordered" evidence="1">
    <location>
        <begin position="1"/>
        <end position="402"/>
    </location>
</feature>
<feature type="compositionally biased region" description="Basic and acidic residues" evidence="1">
    <location>
        <begin position="446"/>
        <end position="459"/>
    </location>
</feature>
<feature type="compositionally biased region" description="Basic and acidic residues" evidence="1">
    <location>
        <begin position="610"/>
        <end position="620"/>
    </location>
</feature>
<feature type="compositionally biased region" description="Basic and acidic residues" evidence="1">
    <location>
        <begin position="296"/>
        <end position="310"/>
    </location>
</feature>
<feature type="compositionally biased region" description="Gly residues" evidence="1">
    <location>
        <begin position="248"/>
        <end position="260"/>
    </location>
</feature>
<feature type="compositionally biased region" description="Basic residues" evidence="1">
    <location>
        <begin position="148"/>
        <end position="175"/>
    </location>
</feature>
<accession>A0A6J4VAZ4</accession>
<feature type="compositionally biased region" description="Basic and acidic residues" evidence="1">
    <location>
        <begin position="9"/>
        <end position="21"/>
    </location>
</feature>
<feature type="compositionally biased region" description="Low complexity" evidence="1">
    <location>
        <begin position="61"/>
        <end position="75"/>
    </location>
</feature>
<name>A0A6J4VAZ4_9BACT</name>
<keyword evidence="2" id="KW-0436">Ligase</keyword>
<feature type="compositionally biased region" description="Gly residues" evidence="1">
    <location>
        <begin position="96"/>
        <end position="119"/>
    </location>
</feature>
<dbReference type="EMBL" id="CADCWL010000147">
    <property type="protein sequence ID" value="CAA9572029.1"/>
    <property type="molecule type" value="Genomic_DNA"/>
</dbReference>
<organism evidence="2">
    <name type="scientific">uncultured Thermomicrobiales bacterium</name>
    <dbReference type="NCBI Taxonomy" id="1645740"/>
    <lineage>
        <taxon>Bacteria</taxon>
        <taxon>Pseudomonadati</taxon>
        <taxon>Thermomicrobiota</taxon>
        <taxon>Thermomicrobia</taxon>
        <taxon>Thermomicrobiales</taxon>
        <taxon>environmental samples</taxon>
    </lineage>
</organism>
<keyword evidence="2" id="KW-0030">Aminoacyl-tRNA synthetase</keyword>
<feature type="compositionally biased region" description="Basic and acidic residues" evidence="1">
    <location>
        <begin position="752"/>
        <end position="768"/>
    </location>
</feature>
<dbReference type="EC" id="6.1.1.19" evidence="2"/>
<feature type="region of interest" description="Disordered" evidence="1">
    <location>
        <begin position="446"/>
        <end position="508"/>
    </location>
</feature>
<gene>
    <name evidence="2" type="ORF">AVDCRST_MAG19-2886</name>
</gene>
<feature type="compositionally biased region" description="Basic residues" evidence="1">
    <location>
        <begin position="226"/>
        <end position="236"/>
    </location>
</feature>
<feature type="region of interest" description="Disordered" evidence="1">
    <location>
        <begin position="570"/>
        <end position="768"/>
    </location>
</feature>
<reference evidence="2" key="1">
    <citation type="submission" date="2020-02" db="EMBL/GenBank/DDBJ databases">
        <authorList>
            <person name="Meier V. D."/>
        </authorList>
    </citation>
    <scope>NUCLEOTIDE SEQUENCE</scope>
    <source>
        <strain evidence="2">AVDCRST_MAG19</strain>
    </source>
</reference>
<feature type="compositionally biased region" description="Basic residues" evidence="1">
    <location>
        <begin position="28"/>
        <end position="39"/>
    </location>
</feature>
<evidence type="ECO:0000256" key="1">
    <source>
        <dbReference type="SAM" id="MobiDB-lite"/>
    </source>
</evidence>
<protein>
    <submittedName>
        <fullName evidence="2">Arginyl-tRNA synthetase</fullName>
        <ecNumber evidence="2">6.1.1.19</ecNumber>
    </submittedName>
</protein>
<feature type="compositionally biased region" description="Gly residues" evidence="1">
    <location>
        <begin position="176"/>
        <end position="188"/>
    </location>
</feature>
<dbReference type="GO" id="GO:0004814">
    <property type="term" value="F:arginine-tRNA ligase activity"/>
    <property type="evidence" value="ECO:0007669"/>
    <property type="project" value="UniProtKB-EC"/>
</dbReference>
<dbReference type="AlphaFoldDB" id="A0A6J4VAZ4"/>
<feature type="compositionally biased region" description="Low complexity" evidence="1">
    <location>
        <begin position="739"/>
        <end position="751"/>
    </location>
</feature>
<feature type="compositionally biased region" description="Basic residues" evidence="1">
    <location>
        <begin position="631"/>
        <end position="643"/>
    </location>
</feature>
<proteinExistence type="predicted"/>
<feature type="compositionally biased region" description="Low complexity" evidence="1">
    <location>
        <begin position="621"/>
        <end position="630"/>
    </location>
</feature>
<feature type="compositionally biased region" description="Gly residues" evidence="1">
    <location>
        <begin position="693"/>
        <end position="706"/>
    </location>
</feature>
<feature type="non-terminal residue" evidence="2">
    <location>
        <position position="768"/>
    </location>
</feature>
<feature type="compositionally biased region" description="Low complexity" evidence="1">
    <location>
        <begin position="675"/>
        <end position="692"/>
    </location>
</feature>
<evidence type="ECO:0000313" key="2">
    <source>
        <dbReference type="EMBL" id="CAA9572029.1"/>
    </source>
</evidence>
<feature type="non-terminal residue" evidence="2">
    <location>
        <position position="1"/>
    </location>
</feature>